<evidence type="ECO:0000256" key="9">
    <source>
        <dbReference type="ARBA" id="ARBA00023180"/>
    </source>
</evidence>
<keyword evidence="13" id="KW-1185">Reference proteome</keyword>
<evidence type="ECO:0000259" key="10">
    <source>
        <dbReference type="Pfam" id="PF00149"/>
    </source>
</evidence>
<dbReference type="Pfam" id="PF00149">
    <property type="entry name" value="Metallophos"/>
    <property type="match status" value="1"/>
</dbReference>
<keyword evidence="9" id="KW-0325">Glycoprotein</keyword>
<keyword evidence="7" id="KW-0378">Hydrolase</keyword>
<dbReference type="GeneID" id="36376572"/>
<dbReference type="GO" id="GO:0008081">
    <property type="term" value="F:phosphoric diester hydrolase activity"/>
    <property type="evidence" value="ECO:0007669"/>
    <property type="project" value="TreeGrafter"/>
</dbReference>
<feature type="domain" description="Calcineurin-like phosphoesterase" evidence="10">
    <location>
        <begin position="39"/>
        <end position="233"/>
    </location>
</feature>
<evidence type="ECO:0000256" key="3">
    <source>
        <dbReference type="ARBA" id="ARBA00008234"/>
    </source>
</evidence>
<evidence type="ECO:0000256" key="7">
    <source>
        <dbReference type="ARBA" id="ARBA00022801"/>
    </source>
</evidence>
<dbReference type="GO" id="GO:0005615">
    <property type="term" value="C:extracellular space"/>
    <property type="evidence" value="ECO:0007669"/>
    <property type="project" value="TreeGrafter"/>
</dbReference>
<evidence type="ECO:0000256" key="2">
    <source>
        <dbReference type="ARBA" id="ARBA00004613"/>
    </source>
</evidence>
<reference evidence="12 13" key="1">
    <citation type="submission" date="2014-09" db="EMBL/GenBank/DDBJ databases">
        <authorList>
            <person name="Martin A.A."/>
        </authorList>
    </citation>
    <scope>NUCLEOTIDE SEQUENCE</scope>
    <source>
        <strain evidence="13">ED321</strain>
        <strain evidence="12">ED321 Heterogonic</strain>
    </source>
</reference>
<comment type="similarity">
    <text evidence="3">Belongs to the acid sphingomyelinase family.</text>
</comment>
<comment type="subcellular location">
    <subcellularLocation>
        <location evidence="2">Secreted</location>
    </subcellularLocation>
</comment>
<evidence type="ECO:0000256" key="8">
    <source>
        <dbReference type="ARBA" id="ARBA00022833"/>
    </source>
</evidence>
<dbReference type="PANTHER" id="PTHR10340:SF57">
    <property type="entry name" value="METALLOPHOS DOMAIN-CONTAINING PROTEIN"/>
    <property type="match status" value="1"/>
</dbReference>
<dbReference type="GO" id="GO:0046872">
    <property type="term" value="F:metal ion binding"/>
    <property type="evidence" value="ECO:0007669"/>
    <property type="project" value="UniProtKB-KW"/>
</dbReference>
<dbReference type="Proteomes" id="UP000035682">
    <property type="component" value="Unplaced"/>
</dbReference>
<keyword evidence="5" id="KW-0479">Metal-binding</keyword>
<dbReference type="InterPro" id="IPR029052">
    <property type="entry name" value="Metallo-depent_PP-like"/>
</dbReference>
<name>A0A090L3F0_STRRB</name>
<evidence type="ECO:0000256" key="1">
    <source>
        <dbReference type="ARBA" id="ARBA00001947"/>
    </source>
</evidence>
<dbReference type="EMBL" id="LN609528">
    <property type="protein sequence ID" value="CEF64207.1"/>
    <property type="molecule type" value="Genomic_DNA"/>
</dbReference>
<proteinExistence type="inferred from homology"/>
<protein>
    <submittedName>
        <fullName evidence="12 14">Acid sphingomyelinase-like phosphodiesterase 3a</fullName>
    </submittedName>
</protein>
<evidence type="ECO:0000313" key="12">
    <source>
        <dbReference type="EMBL" id="CEF64207.1"/>
    </source>
</evidence>
<dbReference type="Pfam" id="PF19272">
    <property type="entry name" value="ASMase_C"/>
    <property type="match status" value="1"/>
</dbReference>
<dbReference type="SUPFAM" id="SSF56300">
    <property type="entry name" value="Metallo-dependent phosphatases"/>
    <property type="match status" value="1"/>
</dbReference>
<evidence type="ECO:0000313" key="15">
    <source>
        <dbReference type="WormBase" id="SRAE_1000246200"/>
    </source>
</evidence>
<dbReference type="OMA" id="TERICAF"/>
<feature type="domain" description="Sphingomyelin phosphodiesterase C-terminal" evidence="11">
    <location>
        <begin position="246"/>
        <end position="384"/>
    </location>
</feature>
<dbReference type="InterPro" id="IPR041805">
    <property type="entry name" value="ASMase/PPN1_MPP"/>
</dbReference>
<keyword evidence="6" id="KW-0732">Signal</keyword>
<keyword evidence="8" id="KW-0862">Zinc</keyword>
<dbReference type="InterPro" id="IPR004843">
    <property type="entry name" value="Calcineurin-like_PHP"/>
</dbReference>
<organism evidence="12">
    <name type="scientific">Strongyloides ratti</name>
    <name type="common">Parasitic roundworm</name>
    <dbReference type="NCBI Taxonomy" id="34506"/>
    <lineage>
        <taxon>Eukaryota</taxon>
        <taxon>Metazoa</taxon>
        <taxon>Ecdysozoa</taxon>
        <taxon>Nematoda</taxon>
        <taxon>Chromadorea</taxon>
        <taxon>Rhabditida</taxon>
        <taxon>Tylenchina</taxon>
        <taxon>Panagrolaimomorpha</taxon>
        <taxon>Strongyloidoidea</taxon>
        <taxon>Strongyloididae</taxon>
        <taxon>Strongyloides</taxon>
    </lineage>
</organism>
<dbReference type="PANTHER" id="PTHR10340">
    <property type="entry name" value="SPHINGOMYELIN PHOSPHODIESTERASE"/>
    <property type="match status" value="1"/>
</dbReference>
<evidence type="ECO:0000256" key="4">
    <source>
        <dbReference type="ARBA" id="ARBA00022525"/>
    </source>
</evidence>
<dbReference type="Gene3D" id="3.60.21.10">
    <property type="match status" value="1"/>
</dbReference>
<sequence length="390" mass="45624">MCHITNKVSAAHLGVYGDYKCDTSKKLLENSVSSAAKIISSPDLILWTGDNIPHIDTYDFDYVIETINVTSSYIKKFFPQTKVIPLFGNHDYSPANMFPDKNNTIYSRTYNIWKDWIGNENEKTFLRGGYYKYMSDDNTTWLCLNTNLYYLFNDATMDNKTDPAGQFQFMRDELNKAKTLNKSIHIVGHIPPGSFERTPNFTWFHPQYNEEFLNIVIEFSDVIKWMVFGHHHTDTFRMVLNDKEEPVQMMFMAPSVTPWFSNLPGAGSNNPAFRIFDYDKNNWNINDILTYSVNLTELNKNSETPWLLEYTFVHDYNISSPITIRQINNLLKSIEKNPSIFYKYLQYNTVGWDVKMPTSMYRCGQVCAIKYADYPRYYKCLNGDESRCDY</sequence>
<evidence type="ECO:0000256" key="5">
    <source>
        <dbReference type="ARBA" id="ARBA00022723"/>
    </source>
</evidence>
<dbReference type="OrthoDB" id="348678at2759"/>
<dbReference type="CDD" id="cd00842">
    <property type="entry name" value="MPP_ASMase"/>
    <property type="match status" value="1"/>
</dbReference>
<dbReference type="AlphaFoldDB" id="A0A090L3F0"/>
<dbReference type="WormBase" id="SRAE_1000246200">
    <property type="protein sequence ID" value="SRP10882"/>
    <property type="gene ID" value="WBGene00259077"/>
</dbReference>
<evidence type="ECO:0000313" key="13">
    <source>
        <dbReference type="Proteomes" id="UP000035682"/>
    </source>
</evidence>
<keyword evidence="4" id="KW-0964">Secreted</keyword>
<evidence type="ECO:0000313" key="14">
    <source>
        <dbReference type="WBParaSite" id="SRAE_1000246200.1"/>
    </source>
</evidence>
<evidence type="ECO:0000256" key="6">
    <source>
        <dbReference type="ARBA" id="ARBA00022729"/>
    </source>
</evidence>
<reference evidence="14" key="2">
    <citation type="submission" date="2020-12" db="UniProtKB">
        <authorList>
            <consortium name="WormBaseParasite"/>
        </authorList>
    </citation>
    <scope>IDENTIFICATION</scope>
</reference>
<dbReference type="InterPro" id="IPR045473">
    <property type="entry name" value="ASM_C"/>
</dbReference>
<dbReference type="CTD" id="36376572"/>
<dbReference type="WBParaSite" id="SRAE_1000246200.1">
    <property type="protein sequence ID" value="SRAE_1000246200.1"/>
    <property type="gene ID" value="WBGene00259077"/>
</dbReference>
<evidence type="ECO:0000259" key="11">
    <source>
        <dbReference type="Pfam" id="PF19272"/>
    </source>
</evidence>
<comment type="cofactor">
    <cofactor evidence="1">
        <name>Zn(2+)</name>
        <dbReference type="ChEBI" id="CHEBI:29105"/>
    </cofactor>
</comment>
<accession>A0A090L3F0</accession>
<dbReference type="RefSeq" id="XP_024503408.1">
    <property type="nucleotide sequence ID" value="XM_024649541.1"/>
</dbReference>
<gene>
    <name evidence="12 14 15" type="ORF">SRAE_1000246200</name>
</gene>